<feature type="region of interest" description="Disordered" evidence="12">
    <location>
        <begin position="1440"/>
        <end position="1459"/>
    </location>
</feature>
<evidence type="ECO:0000256" key="8">
    <source>
        <dbReference type="ARBA" id="ARBA00022968"/>
    </source>
</evidence>
<evidence type="ECO:0000256" key="7">
    <source>
        <dbReference type="ARBA" id="ARBA00022737"/>
    </source>
</evidence>
<dbReference type="KEGG" id="lak:106157239"/>
<evidence type="ECO:0000256" key="9">
    <source>
        <dbReference type="ARBA" id="ARBA00022989"/>
    </source>
</evidence>
<dbReference type="SMART" id="SM01200">
    <property type="entry name" value="FerA"/>
    <property type="match status" value="1"/>
</dbReference>
<dbReference type="SMART" id="SM00693">
    <property type="entry name" value="DysFN"/>
    <property type="match status" value="2"/>
</dbReference>
<keyword evidence="11" id="KW-0968">Cytoplasmic vesicle</keyword>
<keyword evidence="14" id="KW-1185">Reference proteome</keyword>
<dbReference type="CDD" id="cd08373">
    <property type="entry name" value="C2A_Ferlin"/>
    <property type="match status" value="1"/>
</dbReference>
<evidence type="ECO:0000256" key="5">
    <source>
        <dbReference type="ARBA" id="ARBA00022553"/>
    </source>
</evidence>
<dbReference type="InterPro" id="IPR012560">
    <property type="entry name" value="Ferlin_A-domain"/>
</dbReference>
<dbReference type="OrthoDB" id="10059618at2759"/>
<dbReference type="InterPro" id="IPR037723">
    <property type="entry name" value="C2D_Ferlin"/>
</dbReference>
<dbReference type="InterPro" id="IPR006614">
    <property type="entry name" value="Peroxin/Ferlin"/>
</dbReference>
<dbReference type="InParanoid" id="A0A1S3HQF6"/>
<evidence type="ECO:0000256" key="10">
    <source>
        <dbReference type="ARBA" id="ARBA00023136"/>
    </source>
</evidence>
<dbReference type="InterPro" id="IPR012968">
    <property type="entry name" value="FerIin_dom"/>
</dbReference>
<dbReference type="Gene3D" id="2.60.40.150">
    <property type="entry name" value="C2 domain"/>
    <property type="match status" value="4"/>
</dbReference>
<dbReference type="SUPFAM" id="SSF49562">
    <property type="entry name" value="C2 domain (Calcium/lipid-binding domain, CaLB)"/>
    <property type="match status" value="5"/>
</dbReference>
<dbReference type="Pfam" id="PF08165">
    <property type="entry name" value="FerA"/>
    <property type="match status" value="1"/>
</dbReference>
<dbReference type="GO" id="GO:0005886">
    <property type="term" value="C:plasma membrane"/>
    <property type="evidence" value="ECO:0007669"/>
    <property type="project" value="UniProtKB-SubCell"/>
</dbReference>
<dbReference type="InterPro" id="IPR037721">
    <property type="entry name" value="Ferlin"/>
</dbReference>
<feature type="domain" description="C2" evidence="13">
    <location>
        <begin position="1277"/>
        <end position="1401"/>
    </location>
</feature>
<feature type="domain" description="C2" evidence="13">
    <location>
        <begin position="1"/>
        <end position="103"/>
    </location>
</feature>
<dbReference type="CDD" id="cd04011">
    <property type="entry name" value="C2B_Ferlin"/>
    <property type="match status" value="1"/>
</dbReference>
<dbReference type="PANTHER" id="PTHR12546:SF33">
    <property type="entry name" value="SPERM VESICLE FUSION PROTEIN FER-1"/>
    <property type="match status" value="1"/>
</dbReference>
<dbReference type="InterPro" id="IPR012561">
    <property type="entry name" value="Ferlin_B-domain"/>
</dbReference>
<dbReference type="CDD" id="cd04017">
    <property type="entry name" value="C2D_Ferlin"/>
    <property type="match status" value="1"/>
</dbReference>
<comment type="similarity">
    <text evidence="3">Belongs to the ferlin family.</text>
</comment>
<dbReference type="Pfam" id="PF00168">
    <property type="entry name" value="C2"/>
    <property type="match status" value="5"/>
</dbReference>
<proteinExistence type="inferred from homology"/>
<dbReference type="CDD" id="cd04018">
    <property type="entry name" value="C2C_Ferlin"/>
    <property type="match status" value="1"/>
</dbReference>
<evidence type="ECO:0000313" key="15">
    <source>
        <dbReference type="RefSeq" id="XP_013388288.1"/>
    </source>
</evidence>
<keyword evidence="7" id="KW-0677">Repeat</keyword>
<dbReference type="GO" id="GO:0030659">
    <property type="term" value="C:cytoplasmic vesicle membrane"/>
    <property type="evidence" value="ECO:0007669"/>
    <property type="project" value="UniProtKB-SubCell"/>
</dbReference>
<keyword evidence="4" id="KW-1003">Cell membrane</keyword>
<evidence type="ECO:0000256" key="4">
    <source>
        <dbReference type="ARBA" id="ARBA00022475"/>
    </source>
</evidence>
<accession>A0A1S3HQF6</accession>
<evidence type="ECO:0000313" key="14">
    <source>
        <dbReference type="Proteomes" id="UP000085678"/>
    </source>
</evidence>
<feature type="compositionally biased region" description="Gly residues" evidence="12">
    <location>
        <begin position="172"/>
        <end position="182"/>
    </location>
</feature>
<dbReference type="GO" id="GO:0007009">
    <property type="term" value="P:plasma membrane organization"/>
    <property type="evidence" value="ECO:0007669"/>
    <property type="project" value="TreeGrafter"/>
</dbReference>
<keyword evidence="8" id="KW-0735">Signal-anchor</keyword>
<dbReference type="InterPro" id="IPR037722">
    <property type="entry name" value="C2C_Ferlin"/>
</dbReference>
<dbReference type="InterPro" id="IPR000008">
    <property type="entry name" value="C2_dom"/>
</dbReference>
<feature type="domain" description="C2" evidence="13">
    <location>
        <begin position="345"/>
        <end position="481"/>
    </location>
</feature>
<dbReference type="SMART" id="SM01201">
    <property type="entry name" value="FerB"/>
    <property type="match status" value="1"/>
</dbReference>
<evidence type="ECO:0000256" key="1">
    <source>
        <dbReference type="ARBA" id="ARBA00004401"/>
    </source>
</evidence>
<keyword evidence="9" id="KW-1133">Transmembrane helix</keyword>
<dbReference type="Proteomes" id="UP000085678">
    <property type="component" value="Unplaced"/>
</dbReference>
<feature type="domain" description="C2" evidence="13">
    <location>
        <begin position="183"/>
        <end position="306"/>
    </location>
</feature>
<dbReference type="SMART" id="SM00239">
    <property type="entry name" value="C2"/>
    <property type="match status" value="5"/>
</dbReference>
<keyword evidence="5" id="KW-0597">Phosphoprotein</keyword>
<feature type="compositionally biased region" description="Acidic residues" evidence="12">
    <location>
        <begin position="148"/>
        <end position="165"/>
    </location>
</feature>
<dbReference type="InterPro" id="IPR037720">
    <property type="entry name" value="C2B_Ferlin"/>
</dbReference>
<evidence type="ECO:0000256" key="2">
    <source>
        <dbReference type="ARBA" id="ARBA00004483"/>
    </source>
</evidence>
<dbReference type="SMART" id="SM01202">
    <property type="entry name" value="FerI"/>
    <property type="match status" value="1"/>
</dbReference>
<dbReference type="InterPro" id="IPR035892">
    <property type="entry name" value="C2_domain_sf"/>
</dbReference>
<evidence type="ECO:0000256" key="6">
    <source>
        <dbReference type="ARBA" id="ARBA00022692"/>
    </source>
</evidence>
<feature type="domain" description="C2" evidence="13">
    <location>
        <begin position="1098"/>
        <end position="1226"/>
    </location>
</feature>
<name>A0A1S3HQF6_LINAN</name>
<dbReference type="GeneID" id="106157239"/>
<dbReference type="InterPro" id="IPR037726">
    <property type="entry name" value="C2A_Ferlin"/>
</dbReference>
<organism evidence="14 15">
    <name type="scientific">Lingula anatina</name>
    <name type="common">Brachiopod</name>
    <name type="synonym">Lingula unguis</name>
    <dbReference type="NCBI Taxonomy" id="7574"/>
    <lineage>
        <taxon>Eukaryota</taxon>
        <taxon>Metazoa</taxon>
        <taxon>Spiralia</taxon>
        <taxon>Lophotrochozoa</taxon>
        <taxon>Brachiopoda</taxon>
        <taxon>Linguliformea</taxon>
        <taxon>Lingulata</taxon>
        <taxon>Lingulida</taxon>
        <taxon>Linguloidea</taxon>
        <taxon>Lingulidae</taxon>
        <taxon>Lingula</taxon>
    </lineage>
</organism>
<evidence type="ECO:0000256" key="11">
    <source>
        <dbReference type="ARBA" id="ARBA00023329"/>
    </source>
</evidence>
<protein>
    <submittedName>
        <fullName evidence="15">Dysferlin-like isoform X1</fullName>
    </submittedName>
</protein>
<dbReference type="FunFam" id="2.60.40.150:FF:000026">
    <property type="entry name" value="dysferlin isoform X2"/>
    <property type="match status" value="1"/>
</dbReference>
<gene>
    <name evidence="15" type="primary">LOC106157239</name>
</gene>
<dbReference type="RefSeq" id="XP_013388288.1">
    <property type="nucleotide sequence ID" value="XM_013532834.2"/>
</dbReference>
<evidence type="ECO:0000259" key="13">
    <source>
        <dbReference type="PROSITE" id="PS50004"/>
    </source>
</evidence>
<evidence type="ECO:0000256" key="3">
    <source>
        <dbReference type="ARBA" id="ARBA00007561"/>
    </source>
</evidence>
<dbReference type="Pfam" id="PF08150">
    <property type="entry name" value="FerB"/>
    <property type="match status" value="1"/>
</dbReference>
<sequence>MSLEVNVISASNVPKETFGKSDPYVNIEFQGIKKKTEVIKDEDNPVWNQSLVFDLQGNALSPGDQLEVQVKDWEKIGRNRLLGAVTVPLKDVQTGSHAVELDLPLQDANKRTLAASIKLKIVYSPPIQKQTAATADAAPDEVGGGIVEDGEEDEDMEGDEGDAADGGDAAADGGGVPGAPGGGKKRKRKRKRYRGKLSNKPQDFQVRIRVTEARQLQGSNIHPVAQVSVYNQLKQTHVKKSTNSPYWNEVFFCNFHASPAELFDELVEFKVFNSRKLRSDALLGSFKFDIGMVYESPKHAMLNKWLLLTDPEDPMGGSKGYLKMSIVVLGPGDSAPDFKTSGKDEEEDIEANLLRPAGVKLRPGTFTLRLYRGEDIPRMDSDLMQGVKKLLRIGEEQKELVDPYVIFSFAGKEVSSKTLYNNANPEYNQELRLGLMFPSMCERVKLQVMDWDRVSEDDAIGAFFLPLSLISSPGESEDKAFEGFLPTFGPCFINLYGSPREFSEMPDEYEHLNEGKGKGRQGEGCAYRGRLLIEMKTTVGELPEVPVEDLPNDDVLRVQKYMRRRKFKLHVAFLSATMINATDAPVEFEVSIGNYGNKLDESVTPCASTTQPTNPIFDGNSYYYLPWGDTKPCVVVDSHWEDISWRLEALNMLNRILIRLQSHVKRVELSIKSNSSLEERAELLIALLDQLIADCSQPLPQPEPGRHIPNELDVHLQEHRLAELDFVKGEALKLRENATDVTDALQEVEGLASCLKNIAVEPQNSMPDVVFWMISGEKRIAFYRIPANDVLFSADENTMGKDCGQISTLFLRWPSEKTTKTTKTDLPGVIRAKIWLGLEKDEMEWHKMQTAGELAVFAETYENQVDMPIVGWTNKGPALRRPAWSDNTGKLKLKKEKFVPPPGWRWEGDWKISPELSLQFDRDAGHTTFLEDVYEQQARYPGGAWGPSSQRPWADLKGDPLSSLEEFPLPEGWKWDDAWQADLKRAVDEEGWEYCVEATLGSYGPVEKTFHLCRRKRWVRQRTLVADMKKLAEKEKQQKEVLEGWEYAPLFGMKFHLKERKMDMVRRRRWHRKMVAETKGASCFFAIQDDDDKDKEKYSTALAVPRMYLTFKTVQKYQLRAYLYQARDLLAADDSGVSDPYAVVSFHTQSQTTEKLKKTLCPTWDQTLLFEEIEIHGDPLLIERQPPEIIIEFFDHDVVGNPDYLGRAISVPVVFLDPSQYKPTRLNWVPINRGNKSGGELLAAFELFAIPEESIVEQSIGEPTMTDRKDLPFYPPKKGDNFIVPSGIRPVMQRTAIEVLCWGVRNLKKYQLSSINSPAIEFECGEHLQTTKVMRSAKKNPNFAEPLLFFDVMLPKDELYMPPMNIKVRDHREFGRRPVVGRYSISSLKEYRCDPTESQSLLETMGNGPGTPTPSTSRVMGTLDLAQSRMAELSGKFRGLTGIGSPSTSTETDHLVKGS</sequence>
<dbReference type="PANTHER" id="PTHR12546">
    <property type="entry name" value="FER-1-LIKE"/>
    <property type="match status" value="1"/>
</dbReference>
<comment type="subcellular location">
    <subcellularLocation>
        <location evidence="1">Cell membrane</location>
        <topology evidence="1">Single-pass type II membrane protein</topology>
    </subcellularLocation>
    <subcellularLocation>
        <location evidence="2">Cytoplasmic vesicle membrane</location>
        <topology evidence="2">Single-pass type II membrane protein</topology>
    </subcellularLocation>
</comment>
<evidence type="ECO:0000256" key="12">
    <source>
        <dbReference type="SAM" id="MobiDB-lite"/>
    </source>
</evidence>
<feature type="compositionally biased region" description="Basic residues" evidence="12">
    <location>
        <begin position="183"/>
        <end position="197"/>
    </location>
</feature>
<dbReference type="SMART" id="SM00694">
    <property type="entry name" value="DysFC"/>
    <property type="match status" value="2"/>
</dbReference>
<dbReference type="Pfam" id="PF08151">
    <property type="entry name" value="FerI"/>
    <property type="match status" value="1"/>
</dbReference>
<dbReference type="PROSITE" id="PS50004">
    <property type="entry name" value="C2"/>
    <property type="match status" value="5"/>
</dbReference>
<keyword evidence="10" id="KW-0472">Membrane</keyword>
<reference evidence="15" key="1">
    <citation type="submission" date="2025-08" db="UniProtKB">
        <authorList>
            <consortium name="RefSeq"/>
        </authorList>
    </citation>
    <scope>IDENTIFICATION</scope>
    <source>
        <tissue evidence="15">Gonads</tissue>
    </source>
</reference>
<keyword evidence="6" id="KW-0812">Transmembrane</keyword>
<feature type="region of interest" description="Disordered" evidence="12">
    <location>
        <begin position="130"/>
        <end position="197"/>
    </location>
</feature>
<dbReference type="STRING" id="7574.A0A1S3HQF6"/>